<comment type="caution">
    <text evidence="1">The sequence shown here is derived from an EMBL/GenBank/DDBJ whole genome shotgun (WGS) entry which is preliminary data.</text>
</comment>
<proteinExistence type="predicted"/>
<sequence>MDNPLTALDSSSRDRTIAINSYTTVLRHPKVPYALFADYWRDVHGPLCSRIPGLGWYVQYHFAREHDAHLWPQVEGIAPLPGYVLDGAVEIGFGGAADQQRFKAASSLLFADEQNVFEETLCYDLPQGSTTYVDYLADPCPNDTYPLDRVHVHFHGEAGESDAFHAFLSEQLAPAIAGDPAIIKLRLHLPSPYDNAHPSPPAPGVKHEAPAARLHLAMLELVFESALARRQFFNSAAFRQATRGLAKHARYVTPFSVSGVFTYVRNGELTLAGRRGSRSAQLIYQLGAINQIAPEVLELF</sequence>
<dbReference type="Proteomes" id="UP000746535">
    <property type="component" value="Unassembled WGS sequence"/>
</dbReference>
<protein>
    <recommendedName>
        <fullName evidence="3">EthD domain-containing protein</fullName>
    </recommendedName>
</protein>
<dbReference type="InterPro" id="IPR011008">
    <property type="entry name" value="Dimeric_a/b-barrel"/>
</dbReference>
<evidence type="ECO:0008006" key="3">
    <source>
        <dbReference type="Google" id="ProtNLM"/>
    </source>
</evidence>
<dbReference type="EMBL" id="JAAVJI010000004">
    <property type="protein sequence ID" value="NJP01199.1"/>
    <property type="molecule type" value="Genomic_DNA"/>
</dbReference>
<name>A0ABX0YCW1_9PSED</name>
<dbReference type="Gene3D" id="3.30.70.100">
    <property type="match status" value="1"/>
</dbReference>
<evidence type="ECO:0000313" key="2">
    <source>
        <dbReference type="Proteomes" id="UP000746535"/>
    </source>
</evidence>
<organism evidence="1 2">
    <name type="scientific">Pseudomonas quercus</name>
    <dbReference type="NCBI Taxonomy" id="2722792"/>
    <lineage>
        <taxon>Bacteria</taxon>
        <taxon>Pseudomonadati</taxon>
        <taxon>Pseudomonadota</taxon>
        <taxon>Gammaproteobacteria</taxon>
        <taxon>Pseudomonadales</taxon>
        <taxon>Pseudomonadaceae</taxon>
        <taxon>Pseudomonas</taxon>
    </lineage>
</organism>
<evidence type="ECO:0000313" key="1">
    <source>
        <dbReference type="EMBL" id="NJP01199.1"/>
    </source>
</evidence>
<accession>A0ABX0YCW1</accession>
<reference evidence="1 2" key="1">
    <citation type="submission" date="2020-03" db="EMBL/GenBank/DDBJ databases">
        <authorList>
            <person name="Wang L."/>
            <person name="He N."/>
            <person name="Li Y."/>
            <person name="Fang Y."/>
            <person name="Zhang F."/>
        </authorList>
    </citation>
    <scope>NUCLEOTIDE SEQUENCE [LARGE SCALE GENOMIC DNA]</scope>
    <source>
        <strain evidence="2">hsmgli-8</strain>
    </source>
</reference>
<gene>
    <name evidence="1" type="ORF">HBH25_10015</name>
</gene>
<dbReference type="RefSeq" id="WP_168083764.1">
    <property type="nucleotide sequence ID" value="NZ_JAAVJI010000004.1"/>
</dbReference>
<dbReference type="SUPFAM" id="SSF54909">
    <property type="entry name" value="Dimeric alpha+beta barrel"/>
    <property type="match status" value="1"/>
</dbReference>
<keyword evidence="2" id="KW-1185">Reference proteome</keyword>